<comment type="subcellular location">
    <subcellularLocation>
        <location evidence="1">Cell inner membrane</location>
        <topology evidence="1">Multi-pass membrane protein</topology>
    </subcellularLocation>
</comment>
<dbReference type="GO" id="GO:0005886">
    <property type="term" value="C:plasma membrane"/>
    <property type="evidence" value="ECO:0007669"/>
    <property type="project" value="UniProtKB-SubCell"/>
</dbReference>
<comment type="similarity">
    <text evidence="1">Belongs to the vitamin uptake transporter (VUT/ECF) (TC 2.A.88) family. Q precursor transporter subfamily.</text>
</comment>
<protein>
    <recommendedName>
        <fullName evidence="1">Probable queuosine precursor transporter</fullName>
        <shortName evidence="1">Q precursor transporter</shortName>
    </recommendedName>
</protein>
<reference evidence="3" key="1">
    <citation type="submission" date="2016-11" db="EMBL/GenBank/DDBJ databases">
        <authorList>
            <person name="Varghese N."/>
            <person name="Submissions S."/>
        </authorList>
    </citation>
    <scope>NUCLEOTIDE SEQUENCE [LARGE SCALE GENOMIC DNA]</scope>
    <source>
        <strain evidence="3">DSM 22363</strain>
    </source>
</reference>
<keyword evidence="3" id="KW-1185">Reference proteome</keyword>
<dbReference type="PANTHER" id="PTHR34300">
    <property type="entry name" value="QUEUOSINE PRECURSOR TRANSPORTER-RELATED"/>
    <property type="match status" value="1"/>
</dbReference>
<evidence type="ECO:0000313" key="2">
    <source>
        <dbReference type="EMBL" id="SIN59814.1"/>
    </source>
</evidence>
<organism evidence="2 3">
    <name type="scientific">Parasphingorhabdus marina DSM 22363</name>
    <dbReference type="NCBI Taxonomy" id="1123272"/>
    <lineage>
        <taxon>Bacteria</taxon>
        <taxon>Pseudomonadati</taxon>
        <taxon>Pseudomonadota</taxon>
        <taxon>Alphaproteobacteria</taxon>
        <taxon>Sphingomonadales</taxon>
        <taxon>Sphingomonadaceae</taxon>
        <taxon>Parasphingorhabdus</taxon>
    </lineage>
</organism>
<comment type="function">
    <text evidence="1">Involved in the import of queuosine (Q) precursors, required for Q precursor salvage.</text>
</comment>
<name>A0A1N6CN82_9SPHN</name>
<dbReference type="AlphaFoldDB" id="A0A1N6CN82"/>
<dbReference type="Pfam" id="PF02592">
    <property type="entry name" value="Vut_1"/>
    <property type="match status" value="1"/>
</dbReference>
<keyword evidence="1" id="KW-0812">Transmembrane</keyword>
<feature type="transmembrane region" description="Helical" evidence="1">
    <location>
        <begin position="45"/>
        <end position="65"/>
    </location>
</feature>
<sequence length="216" mass="22965">MTDQPDAKLIPRGLFVMTVLYGGMTVIAGVLGFKQVALGPLAVEAGIFPFLMLVVLSSSVSQFYGREQANKLVLWGFLPLAASIFLILIVLGLPPSDKMPVENINAFETVLNQTPRIMAAGPFAYGVSLFLNVYIFDKLRGSGGDGSIAMMVRGGIASAISQAIDSVIFITLAFYGEFPIGSLLAGQMLAKVVLSFIIVPPLVYGMVSLAKALDDK</sequence>
<proteinExistence type="inferred from homology"/>
<keyword evidence="1" id="KW-1003">Cell membrane</keyword>
<dbReference type="PANTHER" id="PTHR34300:SF2">
    <property type="entry name" value="QUEUOSINE PRECURSOR TRANSPORTER-RELATED"/>
    <property type="match status" value="1"/>
</dbReference>
<dbReference type="HAMAP" id="MF_02088">
    <property type="entry name" value="Q_prec_transport"/>
    <property type="match status" value="1"/>
</dbReference>
<accession>A0A1N6CN82</accession>
<gene>
    <name evidence="2" type="ORF">SAMN02745824_0351</name>
</gene>
<dbReference type="Proteomes" id="UP000185192">
    <property type="component" value="Unassembled WGS sequence"/>
</dbReference>
<dbReference type="GO" id="GO:0022857">
    <property type="term" value="F:transmembrane transporter activity"/>
    <property type="evidence" value="ECO:0007669"/>
    <property type="project" value="UniProtKB-UniRule"/>
</dbReference>
<dbReference type="OrthoDB" id="7422621at2"/>
<feature type="transmembrane region" description="Helical" evidence="1">
    <location>
        <begin position="156"/>
        <end position="176"/>
    </location>
</feature>
<dbReference type="RefSeq" id="WP_074203437.1">
    <property type="nucleotide sequence ID" value="NZ_FSQW01000001.1"/>
</dbReference>
<evidence type="ECO:0000313" key="3">
    <source>
        <dbReference type="Proteomes" id="UP000185192"/>
    </source>
</evidence>
<keyword evidence="1" id="KW-0813">Transport</keyword>
<feature type="transmembrane region" description="Helical" evidence="1">
    <location>
        <begin position="12"/>
        <end position="33"/>
    </location>
</feature>
<keyword evidence="1" id="KW-1133">Transmembrane helix</keyword>
<dbReference type="NCBIfam" id="TIGR00697">
    <property type="entry name" value="queuosine precursor transporter"/>
    <property type="match status" value="1"/>
</dbReference>
<keyword evidence="1" id="KW-0472">Membrane</keyword>
<keyword evidence="1" id="KW-0997">Cell inner membrane</keyword>
<feature type="transmembrane region" description="Helical" evidence="1">
    <location>
        <begin position="188"/>
        <end position="210"/>
    </location>
</feature>
<dbReference type="STRING" id="1123272.SAMN02745824_0351"/>
<evidence type="ECO:0000256" key="1">
    <source>
        <dbReference type="HAMAP-Rule" id="MF_02088"/>
    </source>
</evidence>
<feature type="transmembrane region" description="Helical" evidence="1">
    <location>
        <begin position="117"/>
        <end position="136"/>
    </location>
</feature>
<feature type="transmembrane region" description="Helical" evidence="1">
    <location>
        <begin position="72"/>
        <end position="93"/>
    </location>
</feature>
<dbReference type="EMBL" id="FSQW01000001">
    <property type="protein sequence ID" value="SIN59814.1"/>
    <property type="molecule type" value="Genomic_DNA"/>
</dbReference>
<dbReference type="InterPro" id="IPR003744">
    <property type="entry name" value="YhhQ"/>
</dbReference>